<keyword evidence="6" id="KW-1185">Reference proteome</keyword>
<dbReference type="AlphaFoldDB" id="A0A1A6C7N5"/>
<dbReference type="Proteomes" id="UP000029273">
    <property type="component" value="Unassembled WGS sequence"/>
</dbReference>
<dbReference type="InterPro" id="IPR003731">
    <property type="entry name" value="Di-Nase_FeMo-co_biosynth"/>
</dbReference>
<dbReference type="OrthoDB" id="9797941at2"/>
<dbReference type="PANTHER" id="PTHR33937">
    <property type="entry name" value="IRON-MOLYBDENUM PROTEIN-RELATED-RELATED"/>
    <property type="match status" value="1"/>
</dbReference>
<protein>
    <recommendedName>
        <fullName evidence="7">Dinitrogenase iron-molybdenum cofactor biosynthesis protein</fullName>
    </recommendedName>
</protein>
<accession>A0A1A6C7N5</accession>
<keyword evidence="2" id="KW-0535">Nitrogen fixation</keyword>
<organism evidence="5 6">
    <name type="scientific">Acidihalobacter prosperus</name>
    <dbReference type="NCBI Taxonomy" id="160660"/>
    <lineage>
        <taxon>Bacteria</taxon>
        <taxon>Pseudomonadati</taxon>
        <taxon>Pseudomonadota</taxon>
        <taxon>Gammaproteobacteria</taxon>
        <taxon>Chromatiales</taxon>
        <taxon>Ectothiorhodospiraceae</taxon>
        <taxon>Acidihalobacter</taxon>
    </lineage>
</organism>
<reference evidence="5 6" key="1">
    <citation type="journal article" date="2014" name="Genome Announc.">
        <title>Draft Genome Sequence of the Iron-Oxidizing, Acidophilic, and Halotolerant 'Thiobacillus prosperus' Type Strain DSM 5130.</title>
        <authorList>
            <person name="Ossandon F.J."/>
            <person name="Cardenas J.P."/>
            <person name="Corbett M."/>
            <person name="Quatrini R."/>
            <person name="Holmes D.S."/>
            <person name="Watkin E."/>
        </authorList>
    </citation>
    <scope>NUCLEOTIDE SEQUENCE [LARGE SCALE GENOMIC DNA]</scope>
    <source>
        <strain evidence="5 6">DSM 5130</strain>
    </source>
</reference>
<evidence type="ECO:0000256" key="2">
    <source>
        <dbReference type="ARBA" id="ARBA00023231"/>
    </source>
</evidence>
<comment type="caution">
    <text evidence="5">The sequence shown here is derived from an EMBL/GenBank/DDBJ whole genome shotgun (WGS) entry which is preliminary data.</text>
</comment>
<proteinExistence type="inferred from homology"/>
<feature type="domain" description="Dinitrogenase iron-molybdenum cofactor N-terminal" evidence="4">
    <location>
        <begin position="7"/>
        <end position="88"/>
    </location>
</feature>
<dbReference type="Gene3D" id="1.10.150.590">
    <property type="entry name" value="Dinitrogenase iron-molybdenum cofactor, N-terminal"/>
    <property type="match status" value="1"/>
</dbReference>
<evidence type="ECO:0008006" key="7">
    <source>
        <dbReference type="Google" id="ProtNLM"/>
    </source>
</evidence>
<evidence type="ECO:0000259" key="3">
    <source>
        <dbReference type="Pfam" id="PF02579"/>
    </source>
</evidence>
<dbReference type="InterPro" id="IPR036105">
    <property type="entry name" value="DiNase_FeMo-co_biosyn_sf"/>
</dbReference>
<dbReference type="EMBL" id="JQSG02000001">
    <property type="protein sequence ID" value="OBS10578.1"/>
    <property type="molecule type" value="Genomic_DNA"/>
</dbReference>
<comment type="similarity">
    <text evidence="1">Belongs to the NifX/NifY family.</text>
</comment>
<dbReference type="RefSeq" id="WP_038093045.1">
    <property type="nucleotide sequence ID" value="NZ_JQSG02000001.1"/>
</dbReference>
<dbReference type="SUPFAM" id="SSF53146">
    <property type="entry name" value="Nitrogenase accessory factor-like"/>
    <property type="match status" value="1"/>
</dbReference>
<evidence type="ECO:0000256" key="1">
    <source>
        <dbReference type="ARBA" id="ARBA00010285"/>
    </source>
</evidence>
<dbReference type="CDD" id="cd00853">
    <property type="entry name" value="NifX"/>
    <property type="match status" value="1"/>
</dbReference>
<dbReference type="InterPro" id="IPR031763">
    <property type="entry name" value="NafY_N"/>
</dbReference>
<name>A0A1A6C7N5_9GAMM</name>
<dbReference type="InterPro" id="IPR038127">
    <property type="entry name" value="NafY_N_sf"/>
</dbReference>
<evidence type="ECO:0000259" key="4">
    <source>
        <dbReference type="Pfam" id="PF16844"/>
    </source>
</evidence>
<gene>
    <name evidence="5" type="ORF">Thpro_020294</name>
</gene>
<feature type="domain" description="Dinitrogenase iron-molybdenum cofactor biosynthesis" evidence="3">
    <location>
        <begin position="111"/>
        <end position="203"/>
    </location>
</feature>
<dbReference type="Pfam" id="PF16844">
    <property type="entry name" value="DIMCO_N"/>
    <property type="match status" value="1"/>
</dbReference>
<sequence length="237" mass="25381">MNTPAMLSREAALRIGLAARELPALGVQGLLEILLERLGAPLADDALDALRVKDLKGHPQLSAQPAEALKLAAARLRGEGVEDPAHPPLQDYAEGDMPGSVRVACASDGADRVDGHFGACSRFLVYQVSTSERRLIDVRRAALPDERDADDKNAFRAGLIRDCHVLYLASIGGPAAAKVIKTGIYPIKLSEAAAADAVLDELQRVMVETPPPWLAKLMGLPPEQRVRFEASAGREEV</sequence>
<dbReference type="InterPro" id="IPR051840">
    <property type="entry name" value="NifX/NifY_domain"/>
</dbReference>
<dbReference type="Gene3D" id="3.30.420.130">
    <property type="entry name" value="Dinitrogenase iron-molybdenum cofactor biosynthesis domain"/>
    <property type="match status" value="1"/>
</dbReference>
<dbReference type="InterPro" id="IPR034169">
    <property type="entry name" value="NifX-like"/>
</dbReference>
<dbReference type="Pfam" id="PF02579">
    <property type="entry name" value="Nitro_FeMo-Co"/>
    <property type="match status" value="1"/>
</dbReference>
<evidence type="ECO:0000313" key="6">
    <source>
        <dbReference type="Proteomes" id="UP000029273"/>
    </source>
</evidence>
<dbReference type="PANTHER" id="PTHR33937:SF1">
    <property type="entry name" value="IRON-MOLIBDENUM COFACTOR PROCESSING PROTEIN"/>
    <property type="match status" value="1"/>
</dbReference>
<evidence type="ECO:0000313" key="5">
    <source>
        <dbReference type="EMBL" id="OBS10578.1"/>
    </source>
</evidence>